<comment type="subcellular location">
    <subcellularLocation>
        <location evidence="1 9">Cytoplasm</location>
    </subcellularLocation>
</comment>
<protein>
    <recommendedName>
        <fullName evidence="9">Tyrosine recombinase XerC</fullName>
    </recommendedName>
</protein>
<feature type="domain" description="Core-binding (CB)" evidence="11">
    <location>
        <begin position="16"/>
        <end position="101"/>
    </location>
</feature>
<feature type="active site" evidence="9">
    <location>
        <position position="265"/>
    </location>
</feature>
<dbReference type="Pfam" id="PF00589">
    <property type="entry name" value="Phage_integrase"/>
    <property type="match status" value="1"/>
</dbReference>
<dbReference type="InterPro" id="IPR002104">
    <property type="entry name" value="Integrase_catalytic"/>
</dbReference>
<dbReference type="CDD" id="cd00798">
    <property type="entry name" value="INT_XerDC_C"/>
    <property type="match status" value="1"/>
</dbReference>
<keyword evidence="7 9" id="KW-0233">DNA recombination</keyword>
<dbReference type="GO" id="GO:0005737">
    <property type="term" value="C:cytoplasm"/>
    <property type="evidence" value="ECO:0007669"/>
    <property type="project" value="UniProtKB-SubCell"/>
</dbReference>
<comment type="function">
    <text evidence="9">Site-specific tyrosine recombinase, which acts by catalyzing the cutting and rejoining of the recombining DNA molecules. The XerC-XerD complex is essential to convert dimers of the bacterial chromosome into monomers to permit their segregation at cell division. It also contributes to the segregational stability of plasmids.</text>
</comment>
<feature type="active site" description="O-(3'-phospho-DNA)-tyrosine intermediate" evidence="9">
    <location>
        <position position="297"/>
    </location>
</feature>
<comment type="caution">
    <text evidence="12">The sequence shown here is derived from an EMBL/GenBank/DDBJ whole genome shotgun (WGS) entry which is preliminary data.</text>
</comment>
<dbReference type="GO" id="GO:0007059">
    <property type="term" value="P:chromosome segregation"/>
    <property type="evidence" value="ECO:0007669"/>
    <property type="project" value="UniProtKB-UniRule"/>
</dbReference>
<organism evidence="12 13">
    <name type="scientific">[Collinsella] massiliensis</name>
    <dbReference type="NCBI Taxonomy" id="1232426"/>
    <lineage>
        <taxon>Bacteria</taxon>
        <taxon>Bacillati</taxon>
        <taxon>Actinomycetota</taxon>
        <taxon>Coriobacteriia</taxon>
        <taxon>Coriobacteriales</taxon>
        <taxon>Coriobacteriaceae</taxon>
        <taxon>Enorma</taxon>
    </lineage>
</organism>
<dbReference type="InterPro" id="IPR050090">
    <property type="entry name" value="Tyrosine_recombinase_XerCD"/>
</dbReference>
<dbReference type="PANTHER" id="PTHR30349">
    <property type="entry name" value="PHAGE INTEGRASE-RELATED"/>
    <property type="match status" value="1"/>
</dbReference>
<dbReference type="SUPFAM" id="SSF56349">
    <property type="entry name" value="DNA breaking-rejoining enzymes"/>
    <property type="match status" value="1"/>
</dbReference>
<keyword evidence="2 9" id="KW-0963">Cytoplasm</keyword>
<proteinExistence type="inferred from homology"/>
<evidence type="ECO:0000256" key="9">
    <source>
        <dbReference type="HAMAP-Rule" id="MF_01808"/>
    </source>
</evidence>
<dbReference type="InterPro" id="IPR023009">
    <property type="entry name" value="Tyrosine_recombinase_XerC/XerD"/>
</dbReference>
<keyword evidence="4 9" id="KW-0159">Chromosome partition</keyword>
<evidence type="ECO:0000256" key="6">
    <source>
        <dbReference type="ARBA" id="ARBA00023125"/>
    </source>
</evidence>
<dbReference type="InterPro" id="IPR044068">
    <property type="entry name" value="CB"/>
</dbReference>
<name>A0A1Y3Y0J3_9ACTN</name>
<dbReference type="Gene3D" id="1.10.150.130">
    <property type="match status" value="1"/>
</dbReference>
<keyword evidence="13" id="KW-1185">Reference proteome</keyword>
<evidence type="ECO:0000256" key="5">
    <source>
        <dbReference type="ARBA" id="ARBA00022908"/>
    </source>
</evidence>
<evidence type="ECO:0000256" key="2">
    <source>
        <dbReference type="ARBA" id="ARBA00022490"/>
    </source>
</evidence>
<dbReference type="InterPro" id="IPR013762">
    <property type="entry name" value="Integrase-like_cat_sf"/>
</dbReference>
<dbReference type="PROSITE" id="PS51900">
    <property type="entry name" value="CB"/>
    <property type="match status" value="1"/>
</dbReference>
<dbReference type="GO" id="GO:0009037">
    <property type="term" value="F:tyrosine-based site-specific recombinase activity"/>
    <property type="evidence" value="ECO:0007669"/>
    <property type="project" value="UniProtKB-UniRule"/>
</dbReference>
<dbReference type="Proteomes" id="UP000195781">
    <property type="component" value="Unassembled WGS sequence"/>
</dbReference>
<gene>
    <name evidence="9" type="primary">xerC</name>
    <name evidence="12" type="ORF">B5G02_03830</name>
</gene>
<feature type="active site" evidence="9">
    <location>
        <position position="288"/>
    </location>
</feature>
<dbReference type="OrthoDB" id="9801717at2"/>
<feature type="domain" description="Tyr recombinase" evidence="10">
    <location>
        <begin position="122"/>
        <end position="310"/>
    </location>
</feature>
<feature type="active site" evidence="9">
    <location>
        <position position="262"/>
    </location>
</feature>
<dbReference type="Pfam" id="PF02899">
    <property type="entry name" value="Phage_int_SAM_1"/>
    <property type="match status" value="1"/>
</dbReference>
<evidence type="ECO:0000259" key="11">
    <source>
        <dbReference type="PROSITE" id="PS51900"/>
    </source>
</evidence>
<evidence type="ECO:0000313" key="12">
    <source>
        <dbReference type="EMBL" id="OUN88899.1"/>
    </source>
</evidence>
<dbReference type="GO" id="GO:0006313">
    <property type="term" value="P:DNA transposition"/>
    <property type="evidence" value="ECO:0007669"/>
    <property type="project" value="UniProtKB-UniRule"/>
</dbReference>
<evidence type="ECO:0000256" key="4">
    <source>
        <dbReference type="ARBA" id="ARBA00022829"/>
    </source>
</evidence>
<reference evidence="13" key="1">
    <citation type="submission" date="2017-04" db="EMBL/GenBank/DDBJ databases">
        <title>Function of individual gut microbiota members based on whole genome sequencing of pure cultures obtained from chicken caecum.</title>
        <authorList>
            <person name="Medvecky M."/>
            <person name="Cejkova D."/>
            <person name="Polansky O."/>
            <person name="Karasova D."/>
            <person name="Kubasova T."/>
            <person name="Cizek A."/>
            <person name="Rychlik I."/>
        </authorList>
    </citation>
    <scope>NUCLEOTIDE SEQUENCE [LARGE SCALE GENOMIC DNA]</scope>
    <source>
        <strain evidence="13">An5</strain>
    </source>
</reference>
<keyword evidence="8 9" id="KW-0131">Cell cycle</keyword>
<dbReference type="HAMAP" id="MF_01808">
    <property type="entry name" value="Recomb_XerC_XerD"/>
    <property type="match status" value="1"/>
</dbReference>
<dbReference type="InterPro" id="IPR011010">
    <property type="entry name" value="DNA_brk_join_enz"/>
</dbReference>
<keyword evidence="3 9" id="KW-0132">Cell division</keyword>
<dbReference type="GO" id="GO:0003677">
    <property type="term" value="F:DNA binding"/>
    <property type="evidence" value="ECO:0007669"/>
    <property type="project" value="UniProtKB-UniRule"/>
</dbReference>
<dbReference type="InterPro" id="IPR010998">
    <property type="entry name" value="Integrase_recombinase_N"/>
</dbReference>
<evidence type="ECO:0000256" key="3">
    <source>
        <dbReference type="ARBA" id="ARBA00022618"/>
    </source>
</evidence>
<evidence type="ECO:0000256" key="7">
    <source>
        <dbReference type="ARBA" id="ARBA00023172"/>
    </source>
</evidence>
<keyword evidence="5 9" id="KW-0229">DNA integration</keyword>
<dbReference type="AlphaFoldDB" id="A0A1Y3Y0J3"/>
<evidence type="ECO:0000256" key="1">
    <source>
        <dbReference type="ARBA" id="ARBA00004496"/>
    </source>
</evidence>
<feature type="active site" evidence="9">
    <location>
        <position position="162"/>
    </location>
</feature>
<dbReference type="PROSITE" id="PS51898">
    <property type="entry name" value="TYR_RECOMBINASE"/>
    <property type="match status" value="1"/>
</dbReference>
<dbReference type="RefSeq" id="WP_094335260.1">
    <property type="nucleotide sequence ID" value="NZ_NFIE01000007.1"/>
</dbReference>
<evidence type="ECO:0000259" key="10">
    <source>
        <dbReference type="PROSITE" id="PS51898"/>
    </source>
</evidence>
<dbReference type="EMBL" id="NFIE01000007">
    <property type="protein sequence ID" value="OUN88899.1"/>
    <property type="molecule type" value="Genomic_DNA"/>
</dbReference>
<evidence type="ECO:0000313" key="13">
    <source>
        <dbReference type="Proteomes" id="UP000195781"/>
    </source>
</evidence>
<keyword evidence="6 9" id="KW-0238">DNA-binding</keyword>
<accession>A0A1Y3Y0J3</accession>
<dbReference type="NCBIfam" id="NF001399">
    <property type="entry name" value="PRK00283.1"/>
    <property type="match status" value="1"/>
</dbReference>
<sequence>MSAKQCEGEADAELDARFAEALDAFIAYIARVAGCSPETVRAYEGHIEAFGLWCARHGIDGLAAGAHDFRRYLADLKRARYAPRTIAARLSALRSFFRWAQFEGVVEHEAASSIQMPKIPRNLPQTITAADMTRLLATPDTTTPAGLRDAAMLELFYATGARISELARLDIEDIDRSTRTVRLFGKGSKERIVPVYHRALDAVSRYEEQGRPELLRASGHADAAQRALFISSRGRRMDANALRYRFRILCRAAGLPADVTPHVMRHTFATDLLAGGADLRSVQELLGHASLSTTTLYTHLTPERLKGAVHQAHPRG</sequence>
<dbReference type="PANTHER" id="PTHR30349:SF81">
    <property type="entry name" value="TYROSINE RECOMBINASE XERC"/>
    <property type="match status" value="1"/>
</dbReference>
<feature type="active site" evidence="9">
    <location>
        <position position="186"/>
    </location>
</feature>
<dbReference type="Gene3D" id="1.10.443.10">
    <property type="entry name" value="Intergrase catalytic core"/>
    <property type="match status" value="1"/>
</dbReference>
<dbReference type="GO" id="GO:0051301">
    <property type="term" value="P:cell division"/>
    <property type="evidence" value="ECO:0007669"/>
    <property type="project" value="UniProtKB-KW"/>
</dbReference>
<comment type="subunit">
    <text evidence="9">Forms a cyclic heterotetrameric complex composed of two molecules of XerC and two molecules of XerD.</text>
</comment>
<comment type="similarity">
    <text evidence="9">Belongs to the 'phage' integrase family. XerC subfamily.</text>
</comment>
<dbReference type="InterPro" id="IPR004107">
    <property type="entry name" value="Integrase_SAM-like_N"/>
</dbReference>
<evidence type="ECO:0000256" key="8">
    <source>
        <dbReference type="ARBA" id="ARBA00023306"/>
    </source>
</evidence>